<evidence type="ECO:0000313" key="2">
    <source>
        <dbReference type="Proteomes" id="UP000271162"/>
    </source>
</evidence>
<reference evidence="1 2" key="2">
    <citation type="submission" date="2018-11" db="EMBL/GenBank/DDBJ databases">
        <authorList>
            <consortium name="Pathogen Informatics"/>
        </authorList>
    </citation>
    <scope>NUCLEOTIDE SEQUENCE [LARGE SCALE GENOMIC DNA]</scope>
</reference>
<protein>
    <submittedName>
        <fullName evidence="3">BRO1 domain-containing protein</fullName>
    </submittedName>
</protein>
<evidence type="ECO:0000313" key="1">
    <source>
        <dbReference type="EMBL" id="VDL76944.1"/>
    </source>
</evidence>
<dbReference type="EMBL" id="UYSL01021016">
    <property type="protein sequence ID" value="VDL76944.1"/>
    <property type="molecule type" value="Genomic_DNA"/>
</dbReference>
<proteinExistence type="predicted"/>
<keyword evidence="2" id="KW-1185">Reference proteome</keyword>
<dbReference type="Proteomes" id="UP000271162">
    <property type="component" value="Unassembled WGS sequence"/>
</dbReference>
<reference evidence="3" key="1">
    <citation type="submission" date="2017-02" db="UniProtKB">
        <authorList>
            <consortium name="WormBaseParasite"/>
        </authorList>
    </citation>
    <scope>IDENTIFICATION</scope>
</reference>
<name>A0A0N4YAE3_NIPBR</name>
<dbReference type="WBParaSite" id="NBR_0001335401-mRNA-1">
    <property type="protein sequence ID" value="NBR_0001335401-mRNA-1"/>
    <property type="gene ID" value="NBR_0001335401"/>
</dbReference>
<accession>A0A0N4YAE3</accession>
<sequence length="158" mass="17659">MFQASLEYMTAKAWIQMAKESNRQALKLLASLFGKQSLPYTLLESAQSVMKPVSEHTLHVTTTLIYEMQSLSALLNSTKPWDPKYKEVAQHLTSAMACLLSAAEFPNKENQEAARELFKEEEIQPETAEKALVLADKVLTKIAADLPQIKMPPPLTIP</sequence>
<organism evidence="3">
    <name type="scientific">Nippostrongylus brasiliensis</name>
    <name type="common">Rat hookworm</name>
    <dbReference type="NCBI Taxonomy" id="27835"/>
    <lineage>
        <taxon>Eukaryota</taxon>
        <taxon>Metazoa</taxon>
        <taxon>Ecdysozoa</taxon>
        <taxon>Nematoda</taxon>
        <taxon>Chromadorea</taxon>
        <taxon>Rhabditida</taxon>
        <taxon>Rhabditina</taxon>
        <taxon>Rhabditomorpha</taxon>
        <taxon>Strongyloidea</taxon>
        <taxon>Heligmosomidae</taxon>
        <taxon>Nippostrongylus</taxon>
    </lineage>
</organism>
<dbReference type="AlphaFoldDB" id="A0A0N4YAE3"/>
<gene>
    <name evidence="1" type="ORF">NBR_LOCUS13355</name>
</gene>
<evidence type="ECO:0000313" key="3">
    <source>
        <dbReference type="WBParaSite" id="NBR_0001335401-mRNA-1"/>
    </source>
</evidence>